<dbReference type="GO" id="GO:0003993">
    <property type="term" value="F:acid phosphatase activity"/>
    <property type="evidence" value="ECO:0007669"/>
    <property type="project" value="UniProtKB-EC"/>
</dbReference>
<dbReference type="Proteomes" id="UP000054321">
    <property type="component" value="Unassembled WGS sequence"/>
</dbReference>
<proteinExistence type="inferred from homology"/>
<dbReference type="EMBL" id="KN832880">
    <property type="protein sequence ID" value="KIM98366.1"/>
    <property type="molecule type" value="Genomic_DNA"/>
</dbReference>
<protein>
    <recommendedName>
        <fullName evidence="3">Purple acid phosphatase</fullName>
        <ecNumber evidence="3">3.1.3.2</ecNumber>
    </recommendedName>
</protein>
<dbReference type="Pfam" id="PF00149">
    <property type="entry name" value="Metallophos"/>
    <property type="match status" value="1"/>
</dbReference>
<dbReference type="OrthoDB" id="45007at2759"/>
<feature type="domain" description="Purple acid phosphatase N-terminal" evidence="7">
    <location>
        <begin position="2"/>
        <end position="88"/>
    </location>
</feature>
<dbReference type="Pfam" id="PF14008">
    <property type="entry name" value="Metallophos_C"/>
    <property type="match status" value="1"/>
</dbReference>
<dbReference type="InterPro" id="IPR029052">
    <property type="entry name" value="Metallo-depent_PP-like"/>
</dbReference>
<evidence type="ECO:0000313" key="9">
    <source>
        <dbReference type="Proteomes" id="UP000054321"/>
    </source>
</evidence>
<dbReference type="Pfam" id="PF16656">
    <property type="entry name" value="Pur_ac_phosph_N"/>
    <property type="match status" value="1"/>
</dbReference>
<organism evidence="8 9">
    <name type="scientific">Oidiodendron maius (strain Zn)</name>
    <dbReference type="NCBI Taxonomy" id="913774"/>
    <lineage>
        <taxon>Eukaryota</taxon>
        <taxon>Fungi</taxon>
        <taxon>Dikarya</taxon>
        <taxon>Ascomycota</taxon>
        <taxon>Pezizomycotina</taxon>
        <taxon>Leotiomycetes</taxon>
        <taxon>Leotiomycetes incertae sedis</taxon>
        <taxon>Myxotrichaceae</taxon>
        <taxon>Oidiodendron</taxon>
    </lineage>
</organism>
<dbReference type="STRING" id="913774.A0A0C3H7G2"/>
<dbReference type="InParanoid" id="A0A0C3H7G2"/>
<dbReference type="EC" id="3.1.3.2" evidence="3"/>
<dbReference type="SUPFAM" id="SSF49363">
    <property type="entry name" value="Purple acid phosphatase, N-terminal domain"/>
    <property type="match status" value="1"/>
</dbReference>
<evidence type="ECO:0000256" key="2">
    <source>
        <dbReference type="ARBA" id="ARBA00023180"/>
    </source>
</evidence>
<keyword evidence="1" id="KW-0732">Signal</keyword>
<dbReference type="InterPro" id="IPR004843">
    <property type="entry name" value="Calcineurin-like_PHP"/>
</dbReference>
<evidence type="ECO:0000313" key="8">
    <source>
        <dbReference type="EMBL" id="KIM98366.1"/>
    </source>
</evidence>
<dbReference type="SUPFAM" id="SSF56300">
    <property type="entry name" value="Metallo-dependent phosphatases"/>
    <property type="match status" value="1"/>
</dbReference>
<feature type="region of interest" description="Disordered" evidence="4">
    <location>
        <begin position="277"/>
        <end position="298"/>
    </location>
</feature>
<gene>
    <name evidence="8" type="ORF">OIDMADRAFT_43381</name>
</gene>
<dbReference type="PANTHER" id="PTHR45867">
    <property type="entry name" value="PURPLE ACID PHOSPHATASE"/>
    <property type="match status" value="1"/>
</dbReference>
<keyword evidence="3" id="KW-0378">Hydrolase</keyword>
<dbReference type="AlphaFoldDB" id="A0A0C3H7G2"/>
<evidence type="ECO:0000256" key="3">
    <source>
        <dbReference type="RuleBase" id="RU361203"/>
    </source>
</evidence>
<reference evidence="8 9" key="1">
    <citation type="submission" date="2014-04" db="EMBL/GenBank/DDBJ databases">
        <authorList>
            <consortium name="DOE Joint Genome Institute"/>
            <person name="Kuo A."/>
            <person name="Martino E."/>
            <person name="Perotto S."/>
            <person name="Kohler A."/>
            <person name="Nagy L.G."/>
            <person name="Floudas D."/>
            <person name="Copeland A."/>
            <person name="Barry K.W."/>
            <person name="Cichocki N."/>
            <person name="Veneault-Fourrey C."/>
            <person name="LaButti K."/>
            <person name="Lindquist E.A."/>
            <person name="Lipzen A."/>
            <person name="Lundell T."/>
            <person name="Morin E."/>
            <person name="Murat C."/>
            <person name="Sun H."/>
            <person name="Tunlid A."/>
            <person name="Henrissat B."/>
            <person name="Grigoriev I.V."/>
            <person name="Hibbett D.S."/>
            <person name="Martin F."/>
            <person name="Nordberg H.P."/>
            <person name="Cantor M.N."/>
            <person name="Hua S.X."/>
        </authorList>
    </citation>
    <scope>NUCLEOTIDE SEQUENCE [LARGE SCALE GENOMIC DNA]</scope>
    <source>
        <strain evidence="8 9">Zn</strain>
    </source>
</reference>
<dbReference type="PANTHER" id="PTHR45867:SF3">
    <property type="entry name" value="ACID PHOSPHATASE TYPE 7"/>
    <property type="match status" value="1"/>
</dbReference>
<evidence type="ECO:0000259" key="7">
    <source>
        <dbReference type="Pfam" id="PF16656"/>
    </source>
</evidence>
<dbReference type="Gene3D" id="2.60.40.380">
    <property type="entry name" value="Purple acid phosphatase-like, N-terminal"/>
    <property type="match status" value="1"/>
</dbReference>
<dbReference type="HOGENOM" id="CLU_013387_2_2_1"/>
<dbReference type="InterPro" id="IPR025733">
    <property type="entry name" value="PAPs_C"/>
</dbReference>
<dbReference type="InterPro" id="IPR015914">
    <property type="entry name" value="PAPs_N"/>
</dbReference>
<dbReference type="Gene3D" id="3.60.21.10">
    <property type="match status" value="1"/>
</dbReference>
<feature type="domain" description="Purple acid phosphatase C-terminal" evidence="6">
    <location>
        <begin position="392"/>
        <end position="454"/>
    </location>
</feature>
<comment type="catalytic activity">
    <reaction evidence="3">
        <text>a phosphate monoester + H2O = an alcohol + phosphate</text>
        <dbReference type="Rhea" id="RHEA:15017"/>
        <dbReference type="ChEBI" id="CHEBI:15377"/>
        <dbReference type="ChEBI" id="CHEBI:30879"/>
        <dbReference type="ChEBI" id="CHEBI:43474"/>
        <dbReference type="ChEBI" id="CHEBI:67140"/>
        <dbReference type="EC" id="3.1.3.2"/>
    </reaction>
</comment>
<keyword evidence="9" id="KW-1185">Reference proteome</keyword>
<sequence length="480" mass="52807">MQVRLAYAGPTGMTVSWNTFSQLSNPSVKYGREPSSLDQTASSDISITYPTSLTWNNHVKLQGLVADTVYWYQPQPCNLSSPVYSFKTSRSSGDSTPYSVAIAADLGLMGSDGLTTHVGDDAANPLGPNDLNTIQSLMLNNGTYDFLAHVGDIAYADYWLKEEIQGFLPNTTIADGAKVYEKLLNEFYDQMTSISASVPYMVAPGNHEANCDNGGTTDTAHNISYDVSICMPGQTNFTGYINHFRMPSSESQGTGNFWYSFDNGMVHYVVFDTETDIGDGRTAPDEPGGAEQEDAGPFGKMMNSQLQWMERDLKEVDRSKTPWVVALGHRPFYGSAANDSSDLCNDCRLSIEPLFIKYGVDIVYSGHVHNIERLNPLANMIPDPAGLNNPSAPWYLRNGAAGHYDGLDPLVLPLVNYSNYANDMEYSWTRLTFHNCTHVTNEFVASKDGSVLDKATLFKNRACGAQVVVRNQGETQCYIE</sequence>
<reference evidence="9" key="2">
    <citation type="submission" date="2015-01" db="EMBL/GenBank/DDBJ databases">
        <title>Evolutionary Origins and Diversification of the Mycorrhizal Mutualists.</title>
        <authorList>
            <consortium name="DOE Joint Genome Institute"/>
            <consortium name="Mycorrhizal Genomics Consortium"/>
            <person name="Kohler A."/>
            <person name="Kuo A."/>
            <person name="Nagy L.G."/>
            <person name="Floudas D."/>
            <person name="Copeland A."/>
            <person name="Barry K.W."/>
            <person name="Cichocki N."/>
            <person name="Veneault-Fourrey C."/>
            <person name="LaButti K."/>
            <person name="Lindquist E.A."/>
            <person name="Lipzen A."/>
            <person name="Lundell T."/>
            <person name="Morin E."/>
            <person name="Murat C."/>
            <person name="Riley R."/>
            <person name="Ohm R."/>
            <person name="Sun H."/>
            <person name="Tunlid A."/>
            <person name="Henrissat B."/>
            <person name="Grigoriev I.V."/>
            <person name="Hibbett D.S."/>
            <person name="Martin F."/>
        </authorList>
    </citation>
    <scope>NUCLEOTIDE SEQUENCE [LARGE SCALE GENOMIC DNA]</scope>
    <source>
        <strain evidence="9">Zn</strain>
    </source>
</reference>
<keyword evidence="2" id="KW-0325">Glycoprotein</keyword>
<comment type="similarity">
    <text evidence="3">Belongs to the metallophosphoesterase superfamily. Purple acid phosphatase family.</text>
</comment>
<dbReference type="InterPro" id="IPR008963">
    <property type="entry name" value="Purple_acid_Pase-like_N"/>
</dbReference>
<evidence type="ECO:0000259" key="6">
    <source>
        <dbReference type="Pfam" id="PF14008"/>
    </source>
</evidence>
<evidence type="ECO:0000256" key="4">
    <source>
        <dbReference type="SAM" id="MobiDB-lite"/>
    </source>
</evidence>
<accession>A0A0C3H7G2</accession>
<evidence type="ECO:0000256" key="1">
    <source>
        <dbReference type="ARBA" id="ARBA00022729"/>
    </source>
</evidence>
<dbReference type="GO" id="GO:0046872">
    <property type="term" value="F:metal ion binding"/>
    <property type="evidence" value="ECO:0007669"/>
    <property type="project" value="InterPro"/>
</dbReference>
<dbReference type="CDD" id="cd00839">
    <property type="entry name" value="MPP_PAPs"/>
    <property type="match status" value="1"/>
</dbReference>
<evidence type="ECO:0000259" key="5">
    <source>
        <dbReference type="Pfam" id="PF00149"/>
    </source>
</evidence>
<dbReference type="InterPro" id="IPR041792">
    <property type="entry name" value="MPP_PAP"/>
</dbReference>
<feature type="domain" description="Calcineurin-like phosphoesterase" evidence="5">
    <location>
        <begin position="101"/>
        <end position="369"/>
    </location>
</feature>
<name>A0A0C3H7G2_OIDMZ</name>